<proteinExistence type="inferred from homology"/>
<evidence type="ECO:0000259" key="4">
    <source>
        <dbReference type="Pfam" id="PF00370"/>
    </source>
</evidence>
<dbReference type="PANTHER" id="PTHR43095">
    <property type="entry name" value="SUGAR KINASE"/>
    <property type="match status" value="1"/>
</dbReference>
<dbReference type="Pfam" id="PF02782">
    <property type="entry name" value="FGGY_C"/>
    <property type="match status" value="1"/>
</dbReference>
<evidence type="ECO:0000313" key="7">
    <source>
        <dbReference type="Proteomes" id="UP001438008"/>
    </source>
</evidence>
<reference evidence="6 7" key="1">
    <citation type="submission" date="2024-03" db="EMBL/GenBank/DDBJ databases">
        <title>Human intestinal bacterial collection.</title>
        <authorList>
            <person name="Pauvert C."/>
            <person name="Hitch T.C.A."/>
            <person name="Clavel T."/>
        </authorList>
    </citation>
    <scope>NUCLEOTIDE SEQUENCE [LARGE SCALE GENOMIC DNA]</scope>
    <source>
        <strain evidence="6 7">CLA-AA-H132</strain>
    </source>
</reference>
<keyword evidence="7" id="KW-1185">Reference proteome</keyword>
<dbReference type="InterPro" id="IPR018484">
    <property type="entry name" value="FGGY_N"/>
</dbReference>
<organism evidence="6 7">
    <name type="scientific">Laedolimicola intestinihominis</name>
    <dbReference type="NCBI Taxonomy" id="3133166"/>
    <lineage>
        <taxon>Bacteria</taxon>
        <taxon>Bacillati</taxon>
        <taxon>Bacillota</taxon>
        <taxon>Clostridia</taxon>
        <taxon>Lachnospirales</taxon>
        <taxon>Lachnospiraceae</taxon>
        <taxon>Laedolimicola</taxon>
    </lineage>
</organism>
<dbReference type="InterPro" id="IPR018485">
    <property type="entry name" value="FGGY_C"/>
</dbReference>
<keyword evidence="2 6" id="KW-0808">Transferase</keyword>
<gene>
    <name evidence="6" type="ORF">WMO29_08365</name>
</gene>
<accession>A0ABV1FHF9</accession>
<comment type="similarity">
    <text evidence="1">Belongs to the FGGY kinase family.</text>
</comment>
<keyword evidence="3 6" id="KW-0418">Kinase</keyword>
<dbReference type="EC" id="2.7.1.-" evidence="6"/>
<sequence length="500" mass="55259">MNILVIDVGTSSIRGVLYDEKGTEIFCHQIPYQVHFIDGTHAEQEASDWSDTIVEIGRAATVYCEKENAKIGGLALTSQRSSVIPVDKDGHALMPAIMWQDKRNKEIVDEFRGMEKAIYKLTGARINTVFSGTKMTWVRRNAPEIYEKTYKFCTIADFITHEITGEYRTDYTYGSRSLLMNVRTREWDPKLLDILEIEADRLCELQKPGTVIGTVTEKFAAKTGLKAGTPFVSAGGDQQCAALGHGVTAPGSLEITTGTGAFMLGYSEKVPENLTNNIICGAHAIPGKYVLESSMLTCAALYNWAKANFFADSEGDENPFERINEAVKQSPPGANDCLALPYFQGRGTPDWNADAKGHFANLGLNTTRADMARAVLEAIALEAKNNLDIVEGYVGTIDKLLIGGGLTRFPEFNQMQSDIYQKKLLHNQSSAEQTALGAWANAAVALGIYETHSEAIETAKEKEQVEMYSPNPAHAEIYLRKQRQMNALYDSVKKLSRDMY</sequence>
<dbReference type="InterPro" id="IPR000577">
    <property type="entry name" value="Carb_kinase_FGGY"/>
</dbReference>
<dbReference type="EMBL" id="JBBMFE010000006">
    <property type="protein sequence ID" value="MEQ2472504.1"/>
    <property type="molecule type" value="Genomic_DNA"/>
</dbReference>
<dbReference type="GO" id="GO:0016301">
    <property type="term" value="F:kinase activity"/>
    <property type="evidence" value="ECO:0007669"/>
    <property type="project" value="UniProtKB-KW"/>
</dbReference>
<dbReference type="SUPFAM" id="SSF53067">
    <property type="entry name" value="Actin-like ATPase domain"/>
    <property type="match status" value="2"/>
</dbReference>
<name>A0ABV1FHF9_9FIRM</name>
<feature type="domain" description="Carbohydrate kinase FGGY N-terminal" evidence="4">
    <location>
        <begin position="3"/>
        <end position="244"/>
    </location>
</feature>
<feature type="domain" description="Carbohydrate kinase FGGY C-terminal" evidence="5">
    <location>
        <begin position="255"/>
        <end position="445"/>
    </location>
</feature>
<dbReference type="InterPro" id="IPR050406">
    <property type="entry name" value="FGGY_Carb_Kinase"/>
</dbReference>
<dbReference type="Proteomes" id="UP001438008">
    <property type="component" value="Unassembled WGS sequence"/>
</dbReference>
<evidence type="ECO:0000259" key="5">
    <source>
        <dbReference type="Pfam" id="PF02782"/>
    </source>
</evidence>
<evidence type="ECO:0000256" key="1">
    <source>
        <dbReference type="ARBA" id="ARBA00009156"/>
    </source>
</evidence>
<protein>
    <submittedName>
        <fullName evidence="6">FGGY-family carbohydrate kinase</fullName>
        <ecNumber evidence="6">2.7.1.-</ecNumber>
    </submittedName>
</protein>
<evidence type="ECO:0000256" key="3">
    <source>
        <dbReference type="ARBA" id="ARBA00022777"/>
    </source>
</evidence>
<dbReference type="InterPro" id="IPR043129">
    <property type="entry name" value="ATPase_NBD"/>
</dbReference>
<dbReference type="RefSeq" id="WP_349164476.1">
    <property type="nucleotide sequence ID" value="NZ_JBBMFE010000006.1"/>
</dbReference>
<evidence type="ECO:0000313" key="6">
    <source>
        <dbReference type="EMBL" id="MEQ2472504.1"/>
    </source>
</evidence>
<dbReference type="CDD" id="cd07779">
    <property type="entry name" value="ASKHA_NBD_FGGY_YgcE-like"/>
    <property type="match status" value="1"/>
</dbReference>
<evidence type="ECO:0000256" key="2">
    <source>
        <dbReference type="ARBA" id="ARBA00022679"/>
    </source>
</evidence>
<comment type="caution">
    <text evidence="6">The sequence shown here is derived from an EMBL/GenBank/DDBJ whole genome shotgun (WGS) entry which is preliminary data.</text>
</comment>
<dbReference type="Gene3D" id="3.30.420.40">
    <property type="match status" value="2"/>
</dbReference>
<dbReference type="Pfam" id="PF00370">
    <property type="entry name" value="FGGY_N"/>
    <property type="match status" value="1"/>
</dbReference>
<dbReference type="PIRSF" id="PIRSF000538">
    <property type="entry name" value="GlpK"/>
    <property type="match status" value="1"/>
</dbReference>